<evidence type="ECO:0000256" key="5">
    <source>
        <dbReference type="SAM" id="Phobius"/>
    </source>
</evidence>
<reference evidence="6" key="1">
    <citation type="submission" date="2020-09" db="EMBL/GenBank/DDBJ databases">
        <title>A novel bacterium of genus Bacillus, isolated from South China Sea.</title>
        <authorList>
            <person name="Huang H."/>
            <person name="Mo K."/>
            <person name="Hu Y."/>
        </authorList>
    </citation>
    <scope>NUCLEOTIDE SEQUENCE</scope>
    <source>
        <strain evidence="6">IB182487</strain>
    </source>
</reference>
<keyword evidence="7" id="KW-1185">Reference proteome</keyword>
<evidence type="ECO:0000256" key="2">
    <source>
        <dbReference type="ARBA" id="ARBA00022692"/>
    </source>
</evidence>
<dbReference type="AlphaFoldDB" id="A0A926RY10"/>
<organism evidence="6 7">
    <name type="scientific">Metabacillus arenae</name>
    <dbReference type="NCBI Taxonomy" id="2771434"/>
    <lineage>
        <taxon>Bacteria</taxon>
        <taxon>Bacillati</taxon>
        <taxon>Bacillota</taxon>
        <taxon>Bacilli</taxon>
        <taxon>Bacillales</taxon>
        <taxon>Bacillaceae</taxon>
        <taxon>Metabacillus</taxon>
    </lineage>
</organism>
<dbReference type="PANTHER" id="PTHR33514">
    <property type="entry name" value="PROTEIN ABCI12, CHLOROPLASTIC"/>
    <property type="match status" value="1"/>
</dbReference>
<comment type="subcellular location">
    <subcellularLocation>
        <location evidence="1">Membrane</location>
        <topology evidence="1">Multi-pass membrane protein</topology>
    </subcellularLocation>
</comment>
<evidence type="ECO:0000256" key="4">
    <source>
        <dbReference type="ARBA" id="ARBA00023136"/>
    </source>
</evidence>
<dbReference type="PANTHER" id="PTHR33514:SF1">
    <property type="entry name" value="ABC TRANSPORTER PERMEASE"/>
    <property type="match status" value="1"/>
</dbReference>
<feature type="transmembrane region" description="Helical" evidence="5">
    <location>
        <begin position="140"/>
        <end position="159"/>
    </location>
</feature>
<protein>
    <submittedName>
        <fullName evidence="6">Energy-coupling factor transporter transmembrane protein EcfT</fullName>
    </submittedName>
</protein>
<accession>A0A926RY10</accession>
<gene>
    <name evidence="6" type="ORF">IC621_19780</name>
</gene>
<name>A0A926RY10_9BACI</name>
<dbReference type="InterPro" id="IPR003339">
    <property type="entry name" value="ABC/ECF_trnsptr_transmembrane"/>
</dbReference>
<dbReference type="GO" id="GO:0005886">
    <property type="term" value="C:plasma membrane"/>
    <property type="evidence" value="ECO:0007669"/>
    <property type="project" value="UniProtKB-ARBA"/>
</dbReference>
<feature type="transmembrane region" description="Helical" evidence="5">
    <location>
        <begin position="38"/>
        <end position="54"/>
    </location>
</feature>
<keyword evidence="2 5" id="KW-0812">Transmembrane</keyword>
<evidence type="ECO:0000256" key="3">
    <source>
        <dbReference type="ARBA" id="ARBA00022989"/>
    </source>
</evidence>
<sequence length="260" mass="29702">MNIYHPSNSIFHYMHGFTKIVIFGLFLTVLPFFLGKTVSLNILLLLNLAMLIYVRPTRFQMLMLIPVLSLTLVMGVTFLLADMGGTVYFAKNIGVWDFYITENNVHYALIFMLRMFNCSLSFFLIMFTTKPQDIVNGLEMFGFPNVVTLALSLTLRYWSLMITDARNVMDAQYCRGVDFRSGSIFSRIIRFASILIPIIYVMLKRFRTASFALSLKGVGRKNSRSQYYRPKMSSLDYGSLVVCGICAILLTLLKFGLPNL</sequence>
<proteinExistence type="predicted"/>
<feature type="transmembrane region" description="Helical" evidence="5">
    <location>
        <begin position="184"/>
        <end position="203"/>
    </location>
</feature>
<feature type="transmembrane region" description="Helical" evidence="5">
    <location>
        <begin position="237"/>
        <end position="257"/>
    </location>
</feature>
<comment type="caution">
    <text evidence="6">The sequence shown here is derived from an EMBL/GenBank/DDBJ whole genome shotgun (WGS) entry which is preliminary data.</text>
</comment>
<feature type="transmembrane region" description="Helical" evidence="5">
    <location>
        <begin position="61"/>
        <end position="81"/>
    </location>
</feature>
<feature type="transmembrane region" description="Helical" evidence="5">
    <location>
        <begin position="12"/>
        <end position="32"/>
    </location>
</feature>
<dbReference type="RefSeq" id="WP_191160674.1">
    <property type="nucleotide sequence ID" value="NZ_JACXAI010000031.1"/>
</dbReference>
<dbReference type="CDD" id="cd16914">
    <property type="entry name" value="EcfT"/>
    <property type="match status" value="1"/>
</dbReference>
<keyword evidence="4 5" id="KW-0472">Membrane</keyword>
<evidence type="ECO:0000256" key="1">
    <source>
        <dbReference type="ARBA" id="ARBA00004141"/>
    </source>
</evidence>
<dbReference type="Pfam" id="PF02361">
    <property type="entry name" value="CbiQ"/>
    <property type="match status" value="1"/>
</dbReference>
<feature type="transmembrane region" description="Helical" evidence="5">
    <location>
        <begin position="105"/>
        <end position="128"/>
    </location>
</feature>
<dbReference type="EMBL" id="JACXAI010000031">
    <property type="protein sequence ID" value="MBD1382458.1"/>
    <property type="molecule type" value="Genomic_DNA"/>
</dbReference>
<evidence type="ECO:0000313" key="6">
    <source>
        <dbReference type="EMBL" id="MBD1382458.1"/>
    </source>
</evidence>
<dbReference type="Proteomes" id="UP000626844">
    <property type="component" value="Unassembled WGS sequence"/>
</dbReference>
<keyword evidence="3 5" id="KW-1133">Transmembrane helix</keyword>
<evidence type="ECO:0000313" key="7">
    <source>
        <dbReference type="Proteomes" id="UP000626844"/>
    </source>
</evidence>